<keyword evidence="4" id="KW-1185">Reference proteome</keyword>
<sequence length="352" mass="39323">MKKWKQAILAALFCTCTTLTGLAADTAKTAPAEAAVQTQATETGSEKTAEKASVPTDPLAGHTGKIIDKYYLTKGSTYKDVTTLLQTIDSQRTGLDTTTRPYYFRVDKDLTDKYFRRVRAYDDKTTEQIGEYLVAKDKSAVWRMDTPHEGLIYGSAKKMMKKSRIIIYPRYLALGSKGIVALQTPGNGLTAKSLNESVAKIGEDNTIIPVKTGQVDILADVTVGDVKETASRRISVVTQADLQRMAYNAYMTQLYMDTYWNWGWGSPFYNDWGWHRPPPPPRHGHRPPPMYDFPTCLLEESSKSLTLKRNLSDRLWRPALLLGEPFIKPQTPHTKCLGAAETAPSRLSFSVL</sequence>
<organism evidence="3 4">
    <name type="scientific">Megasphaera intestinihominis</name>
    <dbReference type="NCBI Taxonomy" id="3133159"/>
    <lineage>
        <taxon>Bacteria</taxon>
        <taxon>Bacillati</taxon>
        <taxon>Bacillota</taxon>
        <taxon>Negativicutes</taxon>
        <taxon>Veillonellales</taxon>
        <taxon>Veillonellaceae</taxon>
        <taxon>Megasphaera</taxon>
    </lineage>
</organism>
<evidence type="ECO:0000313" key="3">
    <source>
        <dbReference type="EMBL" id="MEQ2422955.1"/>
    </source>
</evidence>
<accession>A0ABV1CYX2</accession>
<dbReference type="Proteomes" id="UP001433088">
    <property type="component" value="Unassembled WGS sequence"/>
</dbReference>
<proteinExistence type="predicted"/>
<name>A0ABV1CYX2_9FIRM</name>
<evidence type="ECO:0000256" key="1">
    <source>
        <dbReference type="SAM" id="MobiDB-lite"/>
    </source>
</evidence>
<feature type="region of interest" description="Disordered" evidence="1">
    <location>
        <begin position="35"/>
        <end position="57"/>
    </location>
</feature>
<gene>
    <name evidence="3" type="ORF">WMO23_09485</name>
</gene>
<protein>
    <submittedName>
        <fullName evidence="3">Uncharacterized protein</fullName>
    </submittedName>
</protein>
<comment type="caution">
    <text evidence="3">The sequence shown here is derived from an EMBL/GenBank/DDBJ whole genome shotgun (WGS) entry which is preliminary data.</text>
</comment>
<feature type="chain" id="PRO_5046513974" evidence="2">
    <location>
        <begin position="24"/>
        <end position="352"/>
    </location>
</feature>
<keyword evidence="2" id="KW-0732">Signal</keyword>
<reference evidence="3 4" key="1">
    <citation type="submission" date="2024-03" db="EMBL/GenBank/DDBJ databases">
        <title>Human intestinal bacterial collection.</title>
        <authorList>
            <person name="Pauvert C."/>
            <person name="Hitch T.C.A."/>
            <person name="Clavel T."/>
        </authorList>
    </citation>
    <scope>NUCLEOTIDE SEQUENCE [LARGE SCALE GENOMIC DNA]</scope>
    <source>
        <strain evidence="3 4">CLA-AA-H81</strain>
    </source>
</reference>
<evidence type="ECO:0000313" key="4">
    <source>
        <dbReference type="Proteomes" id="UP001433088"/>
    </source>
</evidence>
<feature type="signal peptide" evidence="2">
    <location>
        <begin position="1"/>
        <end position="23"/>
    </location>
</feature>
<dbReference type="RefSeq" id="WP_020311699.1">
    <property type="nucleotide sequence ID" value="NZ_JBBMEU010000065.1"/>
</dbReference>
<dbReference type="EMBL" id="JBBMEU010000065">
    <property type="protein sequence ID" value="MEQ2422955.1"/>
    <property type="molecule type" value="Genomic_DNA"/>
</dbReference>
<evidence type="ECO:0000256" key="2">
    <source>
        <dbReference type="SAM" id="SignalP"/>
    </source>
</evidence>